<keyword evidence="2" id="KW-0347">Helicase</keyword>
<gene>
    <name evidence="2" type="ORF">ACFPYJ_24050</name>
</gene>
<organism evidence="2 3">
    <name type="scientific">Paenibacillus solisilvae</name>
    <dbReference type="NCBI Taxonomy" id="2486751"/>
    <lineage>
        <taxon>Bacteria</taxon>
        <taxon>Bacillati</taxon>
        <taxon>Bacillota</taxon>
        <taxon>Bacilli</taxon>
        <taxon>Bacillales</taxon>
        <taxon>Paenibacillaceae</taxon>
        <taxon>Paenibacillus</taxon>
    </lineage>
</organism>
<reference evidence="3" key="1">
    <citation type="journal article" date="2019" name="Int. J. Syst. Evol. Microbiol.">
        <title>The Global Catalogue of Microorganisms (GCM) 10K type strain sequencing project: providing services to taxonomists for standard genome sequencing and annotation.</title>
        <authorList>
            <consortium name="The Broad Institute Genomics Platform"/>
            <consortium name="The Broad Institute Genome Sequencing Center for Infectious Disease"/>
            <person name="Wu L."/>
            <person name="Ma J."/>
        </authorList>
    </citation>
    <scope>NUCLEOTIDE SEQUENCE [LARGE SCALE GENOMIC DNA]</scope>
    <source>
        <strain evidence="3">CGMCC 1.3240</strain>
    </source>
</reference>
<name>A0ABW0W298_9BACL</name>
<dbReference type="InterPro" id="IPR032830">
    <property type="entry name" value="XPB/Ssl2_N"/>
</dbReference>
<proteinExistence type="predicted"/>
<accession>A0ABW0W298</accession>
<feature type="domain" description="Helicase XPB/Ssl2 N-terminal" evidence="1">
    <location>
        <begin position="378"/>
        <end position="455"/>
    </location>
</feature>
<dbReference type="RefSeq" id="WP_379190763.1">
    <property type="nucleotide sequence ID" value="NZ_JBHSOW010000092.1"/>
</dbReference>
<keyword evidence="2" id="KW-0067">ATP-binding</keyword>
<evidence type="ECO:0000313" key="2">
    <source>
        <dbReference type="EMBL" id="MFC5652132.1"/>
    </source>
</evidence>
<protein>
    <submittedName>
        <fullName evidence="2">Helicase-associated domain-containing protein</fullName>
    </submittedName>
</protein>
<keyword evidence="2" id="KW-0378">Hydrolase</keyword>
<keyword evidence="3" id="KW-1185">Reference proteome</keyword>
<comment type="caution">
    <text evidence="2">The sequence shown here is derived from an EMBL/GenBank/DDBJ whole genome shotgun (WGS) entry which is preliminary data.</text>
</comment>
<keyword evidence="2" id="KW-0547">Nucleotide-binding</keyword>
<dbReference type="Pfam" id="PF13625">
    <property type="entry name" value="Helicase_C_3"/>
    <property type="match status" value="1"/>
</dbReference>
<sequence>MIVEEIEKRMNPADKQKFEKSSVWCHPPDEMDENKMSAAQWPACLLSEPHLRAAWEKLPKTASQALAVVISSFGAAPFKEEQLLQSVPAGSIGVNYRLGLLRLLQSGIIFAVRKGWGEKLYFVPQDTFLLWYRIIYSDSVCLPVENLKVHDIVPNEEDEGYTPPFRLQLLHTMAAIKRTDMRLTSKGILTKRTVDRCLKQLKTTFAEKKALRISEDMISGYPLSVAFALEIIFSHGWLVKQQESLQIQEYWNNWLMMPTITRETELVHRIFRQFAFQHIPSGQAAALLSELLPMKWYRLADLGDSLRSIIADIDRAEAAAAAVDDYCRWLSSLGWLETAQTKQGHKIIRWLITVKIRIPNVDFLVNFSEGTDLERIRITPDGEIFVDSNGPDHVRWLLELIAERKQTDRVTVYKMNAHSLSFAQKEGISGERIIELLEQASGERLPETVRLSIMEGMPREPVQIQPPQTAQPKQAIPSLFPDPNSLYGFELLTDWPSYRSLFDGLDEVPNMWIKQLRPYHHTTRRELLERALSWRTAVKLTYQGAVQAFVPERIEEAGTAWSVVGHFVQRTDREPVRLSPEMWGEMMLDIPQESNMLQA</sequence>
<evidence type="ECO:0000259" key="1">
    <source>
        <dbReference type="Pfam" id="PF13625"/>
    </source>
</evidence>
<dbReference type="EMBL" id="JBHSOW010000092">
    <property type="protein sequence ID" value="MFC5652132.1"/>
    <property type="molecule type" value="Genomic_DNA"/>
</dbReference>
<dbReference type="GO" id="GO:0004386">
    <property type="term" value="F:helicase activity"/>
    <property type="evidence" value="ECO:0007669"/>
    <property type="project" value="UniProtKB-KW"/>
</dbReference>
<dbReference type="Proteomes" id="UP001596047">
    <property type="component" value="Unassembled WGS sequence"/>
</dbReference>
<evidence type="ECO:0000313" key="3">
    <source>
        <dbReference type="Proteomes" id="UP001596047"/>
    </source>
</evidence>